<reference evidence="2" key="1">
    <citation type="submission" date="2022-09" db="EMBL/GenBank/DDBJ databases">
        <title>Fusarium specimens isolated from Avocado Roots.</title>
        <authorList>
            <person name="Stajich J."/>
            <person name="Roper C."/>
            <person name="Heimlech-Rivalta G."/>
        </authorList>
    </citation>
    <scope>NUCLEOTIDE SEQUENCE</scope>
    <source>
        <strain evidence="2">CF00095</strain>
    </source>
</reference>
<feature type="compositionally biased region" description="Polar residues" evidence="1">
    <location>
        <begin position="164"/>
        <end position="181"/>
    </location>
</feature>
<feature type="compositionally biased region" description="Low complexity" evidence="1">
    <location>
        <begin position="23"/>
        <end position="38"/>
    </location>
</feature>
<comment type="caution">
    <text evidence="2">The sequence shown here is derived from an EMBL/GenBank/DDBJ whole genome shotgun (WGS) entry which is preliminary data.</text>
</comment>
<protein>
    <submittedName>
        <fullName evidence="2">Uncharacterized protein</fullName>
    </submittedName>
</protein>
<evidence type="ECO:0000313" key="2">
    <source>
        <dbReference type="EMBL" id="KAJ4136288.1"/>
    </source>
</evidence>
<evidence type="ECO:0000313" key="3">
    <source>
        <dbReference type="Proteomes" id="UP001152024"/>
    </source>
</evidence>
<accession>A0ABQ8RJ16</accession>
<evidence type="ECO:0000256" key="1">
    <source>
        <dbReference type="SAM" id="MobiDB-lite"/>
    </source>
</evidence>
<feature type="region of interest" description="Disordered" evidence="1">
    <location>
        <begin position="1"/>
        <end position="80"/>
    </location>
</feature>
<dbReference type="Proteomes" id="UP001152024">
    <property type="component" value="Unassembled WGS sequence"/>
</dbReference>
<name>A0ABQ8RJ16_FUSEQ</name>
<feature type="region of interest" description="Disordered" evidence="1">
    <location>
        <begin position="160"/>
        <end position="181"/>
    </location>
</feature>
<organism evidence="2 3">
    <name type="scientific">Fusarium equiseti</name>
    <name type="common">Fusarium scirpi</name>
    <dbReference type="NCBI Taxonomy" id="61235"/>
    <lineage>
        <taxon>Eukaryota</taxon>
        <taxon>Fungi</taxon>
        <taxon>Dikarya</taxon>
        <taxon>Ascomycota</taxon>
        <taxon>Pezizomycotina</taxon>
        <taxon>Sordariomycetes</taxon>
        <taxon>Hypocreomycetidae</taxon>
        <taxon>Hypocreales</taxon>
        <taxon>Nectriaceae</taxon>
        <taxon>Fusarium</taxon>
        <taxon>Fusarium incarnatum-equiseti species complex</taxon>
    </lineage>
</organism>
<proteinExistence type="predicted"/>
<keyword evidence="3" id="KW-1185">Reference proteome</keyword>
<gene>
    <name evidence="2" type="ORF">NW768_003899</name>
</gene>
<dbReference type="EMBL" id="JAOQBH010000005">
    <property type="protein sequence ID" value="KAJ4136288.1"/>
    <property type="molecule type" value="Genomic_DNA"/>
</dbReference>
<feature type="compositionally biased region" description="Basic residues" evidence="1">
    <location>
        <begin position="1"/>
        <end position="22"/>
    </location>
</feature>
<sequence>MAMLRGIKKKVSTLWQKRKASRRTSTPPSSAETSSIESYPDDSAVSENPPLPPRPIPSVISTDEHEQRPPHQTPTSLPSTVSALSNYQHDRPIVQERANEQPSTPEQDPYATKYVPYTDVNPLKNNISAQTAGIYGRVNPDIMGGFGNDDSIWLVDDEKEEGPNQYQNVSQSRLESPAGSTSRLTFLGQRYERADHSSTHLQQASTAAAPAPSAEPAFRYQRPAFLGDDDDLTSGSLAGTEEAGKYRYVYHLLSVFAVAVIALKYAEAFHTHSLRICIA</sequence>